<keyword evidence="1" id="KW-0813">Transport</keyword>
<keyword evidence="7" id="KW-0472">Membrane</keyword>
<reference evidence="10" key="1">
    <citation type="submission" date="2020-05" db="EMBL/GenBank/DDBJ databases">
        <title>Novel species in genus Nocardioides.</title>
        <authorList>
            <person name="Zhang G."/>
        </authorList>
    </citation>
    <scope>NUCLEOTIDE SEQUENCE [LARGE SCALE GENOMIC DNA]</scope>
    <source>
        <strain evidence="10">zg-1050</strain>
    </source>
</reference>
<dbReference type="Gene3D" id="3.30.70.20">
    <property type="match status" value="1"/>
</dbReference>
<dbReference type="InterPro" id="IPR017900">
    <property type="entry name" value="4Fe4S_Fe_S_CS"/>
</dbReference>
<keyword evidence="4" id="KW-0249">Electron transport</keyword>
<feature type="transmembrane region" description="Helical" evidence="7">
    <location>
        <begin position="67"/>
        <end position="83"/>
    </location>
</feature>
<evidence type="ECO:0000256" key="1">
    <source>
        <dbReference type="ARBA" id="ARBA00022448"/>
    </source>
</evidence>
<evidence type="ECO:0000256" key="7">
    <source>
        <dbReference type="SAM" id="Phobius"/>
    </source>
</evidence>
<evidence type="ECO:0000256" key="2">
    <source>
        <dbReference type="ARBA" id="ARBA00022485"/>
    </source>
</evidence>
<organism evidence="9 10">
    <name type="scientific">Berryella wangjianweii</name>
    <dbReference type="NCBI Taxonomy" id="2734634"/>
    <lineage>
        <taxon>Bacteria</taxon>
        <taxon>Bacillati</taxon>
        <taxon>Actinomycetota</taxon>
        <taxon>Coriobacteriia</taxon>
        <taxon>Eggerthellales</taxon>
        <taxon>Eggerthellaceae</taxon>
        <taxon>Berryella</taxon>
    </lineage>
</organism>
<name>A0A6M8J223_9ACTN</name>
<keyword evidence="6" id="KW-0411">Iron-sulfur</keyword>
<dbReference type="SUPFAM" id="SSF54862">
    <property type="entry name" value="4Fe-4S ferredoxins"/>
    <property type="match status" value="1"/>
</dbReference>
<dbReference type="InterPro" id="IPR051684">
    <property type="entry name" value="Electron_Trans/Redox"/>
</dbReference>
<evidence type="ECO:0000256" key="5">
    <source>
        <dbReference type="ARBA" id="ARBA00023004"/>
    </source>
</evidence>
<protein>
    <submittedName>
        <fullName evidence="9">4Fe-4S binding protein</fullName>
    </submittedName>
</protein>
<evidence type="ECO:0000259" key="8">
    <source>
        <dbReference type="PROSITE" id="PS51379"/>
    </source>
</evidence>
<sequence>MLVLFCLPLLAAGWGLFGQVSGGDAAVPTPAEGVFYGSLSSSHVGGVTVLDPFAVLQVIAASKSFDVAWLVGALPVLVVYGLVRGRAFCGWVCPVNLLCEAVDRLRAKLGLRVTERVLPRRVKVGVAAGVLALSALVSMPVFELFSPISAINKGILFGSVSGALTLAAIVVVECVWGRRVWCRAVCPLGGFYEVLGRAGLVNVRIDHAACVHCDACSRACLADPEILAPALAGDDVIVRAGDCMACGACVDACPAGALRLGVGRPSAGGARAKGDTCDAVGAEGKGGEVSA</sequence>
<dbReference type="PANTHER" id="PTHR30176:SF3">
    <property type="entry name" value="FERREDOXIN-TYPE PROTEIN NAPH"/>
    <property type="match status" value="1"/>
</dbReference>
<dbReference type="InterPro" id="IPR017896">
    <property type="entry name" value="4Fe4S_Fe-S-bd"/>
</dbReference>
<dbReference type="PROSITE" id="PS00198">
    <property type="entry name" value="4FE4S_FER_1"/>
    <property type="match status" value="1"/>
</dbReference>
<dbReference type="PANTHER" id="PTHR30176">
    <property type="entry name" value="FERREDOXIN-TYPE PROTEIN NAPH"/>
    <property type="match status" value="1"/>
</dbReference>
<dbReference type="GO" id="GO:0046872">
    <property type="term" value="F:metal ion binding"/>
    <property type="evidence" value="ECO:0007669"/>
    <property type="project" value="UniProtKB-KW"/>
</dbReference>
<feature type="domain" description="4Fe-4S ferredoxin-type" evidence="8">
    <location>
        <begin position="201"/>
        <end position="230"/>
    </location>
</feature>
<evidence type="ECO:0000256" key="4">
    <source>
        <dbReference type="ARBA" id="ARBA00022982"/>
    </source>
</evidence>
<dbReference type="PROSITE" id="PS51379">
    <property type="entry name" value="4FE4S_FER_2"/>
    <property type="match status" value="2"/>
</dbReference>
<evidence type="ECO:0000313" key="10">
    <source>
        <dbReference type="Proteomes" id="UP000503297"/>
    </source>
</evidence>
<dbReference type="EMBL" id="CP053716">
    <property type="protein sequence ID" value="QKF07980.1"/>
    <property type="molecule type" value="Genomic_DNA"/>
</dbReference>
<feature type="transmembrane region" description="Helical" evidence="7">
    <location>
        <begin position="154"/>
        <end position="176"/>
    </location>
</feature>
<feature type="domain" description="4Fe-4S ferredoxin-type" evidence="8">
    <location>
        <begin position="234"/>
        <end position="263"/>
    </location>
</feature>
<evidence type="ECO:0000256" key="6">
    <source>
        <dbReference type="ARBA" id="ARBA00023014"/>
    </source>
</evidence>
<keyword evidence="10" id="KW-1185">Reference proteome</keyword>
<evidence type="ECO:0000313" key="9">
    <source>
        <dbReference type="EMBL" id="QKF07980.1"/>
    </source>
</evidence>
<proteinExistence type="predicted"/>
<dbReference type="Proteomes" id="UP000503297">
    <property type="component" value="Chromosome"/>
</dbReference>
<keyword evidence="2" id="KW-0004">4Fe-4S</keyword>
<accession>A0A6M8J223</accession>
<keyword evidence="7" id="KW-1133">Transmembrane helix</keyword>
<keyword evidence="7" id="KW-0812">Transmembrane</keyword>
<dbReference type="GO" id="GO:0005886">
    <property type="term" value="C:plasma membrane"/>
    <property type="evidence" value="ECO:0007669"/>
    <property type="project" value="TreeGrafter"/>
</dbReference>
<keyword evidence="5" id="KW-0408">Iron</keyword>
<dbReference type="AlphaFoldDB" id="A0A6M8J223"/>
<dbReference type="Pfam" id="PF13237">
    <property type="entry name" value="Fer4_10"/>
    <property type="match status" value="1"/>
</dbReference>
<dbReference type="GO" id="GO:0051539">
    <property type="term" value="F:4 iron, 4 sulfur cluster binding"/>
    <property type="evidence" value="ECO:0007669"/>
    <property type="project" value="UniProtKB-KW"/>
</dbReference>
<dbReference type="Pfam" id="PF12801">
    <property type="entry name" value="Fer4_5"/>
    <property type="match status" value="2"/>
</dbReference>
<keyword evidence="3" id="KW-0479">Metal-binding</keyword>
<gene>
    <name evidence="9" type="ORF">HLV38_02230</name>
</gene>
<dbReference type="KEGG" id="bwa:HLV38_02230"/>
<feature type="transmembrane region" description="Helical" evidence="7">
    <location>
        <begin position="122"/>
        <end position="142"/>
    </location>
</feature>
<evidence type="ECO:0000256" key="3">
    <source>
        <dbReference type="ARBA" id="ARBA00022723"/>
    </source>
</evidence>